<accession>A0AAD5Z581</accession>
<dbReference type="PROSITE" id="PS50109">
    <property type="entry name" value="HIS_KIN"/>
    <property type="match status" value="1"/>
</dbReference>
<dbReference type="SUPFAM" id="SSF55874">
    <property type="entry name" value="ATPase domain of HSP90 chaperone/DNA topoisomerase II/histidine kinase"/>
    <property type="match status" value="1"/>
</dbReference>
<organism evidence="10 11">
    <name type="scientific">Rhynchospora tenuis</name>
    <dbReference type="NCBI Taxonomy" id="198213"/>
    <lineage>
        <taxon>Eukaryota</taxon>
        <taxon>Viridiplantae</taxon>
        <taxon>Streptophyta</taxon>
        <taxon>Embryophyta</taxon>
        <taxon>Tracheophyta</taxon>
        <taxon>Spermatophyta</taxon>
        <taxon>Magnoliopsida</taxon>
        <taxon>Liliopsida</taxon>
        <taxon>Poales</taxon>
        <taxon>Cyperaceae</taxon>
        <taxon>Cyperoideae</taxon>
        <taxon>Rhynchosporeae</taxon>
        <taxon>Rhynchospora</taxon>
    </lineage>
</organism>
<comment type="caution">
    <text evidence="10">The sequence shown here is derived from an EMBL/GenBank/DDBJ whole genome shotgun (WGS) entry which is preliminary data.</text>
</comment>
<evidence type="ECO:0000256" key="5">
    <source>
        <dbReference type="ARBA" id="ARBA00022864"/>
    </source>
</evidence>
<evidence type="ECO:0000256" key="3">
    <source>
        <dbReference type="ARBA" id="ARBA00012438"/>
    </source>
</evidence>
<evidence type="ECO:0000313" key="10">
    <source>
        <dbReference type="EMBL" id="KAJ3687115.1"/>
    </source>
</evidence>
<dbReference type="Pfam" id="PF00512">
    <property type="entry name" value="HisKA"/>
    <property type="match status" value="1"/>
</dbReference>
<dbReference type="SUPFAM" id="SSF47384">
    <property type="entry name" value="Homodimeric domain of signal transducing histidine kinase"/>
    <property type="match status" value="1"/>
</dbReference>
<gene>
    <name evidence="10" type="ORF">LUZ61_016279</name>
</gene>
<evidence type="ECO:0000259" key="9">
    <source>
        <dbReference type="PROSITE" id="PS50110"/>
    </source>
</evidence>
<keyword evidence="4 7" id="KW-0597">Phosphoprotein</keyword>
<dbReference type="InterPro" id="IPR001789">
    <property type="entry name" value="Sig_transdc_resp-reg_receiver"/>
</dbReference>
<dbReference type="Proteomes" id="UP001210211">
    <property type="component" value="Unassembled WGS sequence"/>
</dbReference>
<dbReference type="Pfam" id="PF00072">
    <property type="entry name" value="Response_reg"/>
    <property type="match status" value="1"/>
</dbReference>
<dbReference type="InterPro" id="IPR011006">
    <property type="entry name" value="CheY-like_superfamily"/>
</dbReference>
<dbReference type="InterPro" id="IPR036097">
    <property type="entry name" value="HisK_dim/P_sf"/>
</dbReference>
<feature type="modified residue" description="4-aspartylphosphate" evidence="7">
    <location>
        <position position="670"/>
    </location>
</feature>
<dbReference type="PRINTS" id="PR00344">
    <property type="entry name" value="BCTRLSENSOR"/>
</dbReference>
<dbReference type="EMBL" id="JAMRDG010000002">
    <property type="protein sequence ID" value="KAJ3687115.1"/>
    <property type="molecule type" value="Genomic_DNA"/>
</dbReference>
<dbReference type="GO" id="GO:0000155">
    <property type="term" value="F:phosphorelay sensor kinase activity"/>
    <property type="evidence" value="ECO:0007669"/>
    <property type="project" value="InterPro"/>
</dbReference>
<dbReference type="SUPFAM" id="SSF52172">
    <property type="entry name" value="CheY-like"/>
    <property type="match status" value="1"/>
</dbReference>
<dbReference type="PROSITE" id="PS50110">
    <property type="entry name" value="RESPONSE_REGULATORY"/>
    <property type="match status" value="1"/>
</dbReference>
<feature type="domain" description="Histidine kinase" evidence="8">
    <location>
        <begin position="146"/>
        <end position="352"/>
    </location>
</feature>
<evidence type="ECO:0000256" key="1">
    <source>
        <dbReference type="ARBA" id="ARBA00000085"/>
    </source>
</evidence>
<evidence type="ECO:0000256" key="4">
    <source>
        <dbReference type="ARBA" id="ARBA00022553"/>
    </source>
</evidence>
<dbReference type="InterPro" id="IPR050956">
    <property type="entry name" value="2C_system_His_kinase"/>
</dbReference>
<dbReference type="InterPro" id="IPR004358">
    <property type="entry name" value="Sig_transdc_His_kin-like_C"/>
</dbReference>
<dbReference type="SMART" id="SM00448">
    <property type="entry name" value="REC"/>
    <property type="match status" value="1"/>
</dbReference>
<protein>
    <recommendedName>
        <fullName evidence="3">histidine kinase</fullName>
        <ecNumber evidence="3">2.7.13.3</ecNumber>
    </recommendedName>
</protein>
<evidence type="ECO:0000313" key="11">
    <source>
        <dbReference type="Proteomes" id="UP001210211"/>
    </source>
</evidence>
<dbReference type="Gene3D" id="1.10.287.130">
    <property type="match status" value="1"/>
</dbReference>
<name>A0AAD5Z581_9POAL</name>
<reference evidence="10 11" key="1">
    <citation type="journal article" date="2022" name="Cell">
        <title>Repeat-based holocentromeres influence genome architecture and karyotype evolution.</title>
        <authorList>
            <person name="Hofstatter P.G."/>
            <person name="Thangavel G."/>
            <person name="Lux T."/>
            <person name="Neumann P."/>
            <person name="Vondrak T."/>
            <person name="Novak P."/>
            <person name="Zhang M."/>
            <person name="Costa L."/>
            <person name="Castellani M."/>
            <person name="Scott A."/>
            <person name="Toegelov H."/>
            <person name="Fuchs J."/>
            <person name="Mata-Sucre Y."/>
            <person name="Dias Y."/>
            <person name="Vanzela A.L.L."/>
            <person name="Huettel B."/>
            <person name="Almeida C.C.S."/>
            <person name="Simkova H."/>
            <person name="Souza G."/>
            <person name="Pedrosa-Harand A."/>
            <person name="Macas J."/>
            <person name="Mayer K.F.X."/>
            <person name="Houben A."/>
            <person name="Marques A."/>
        </authorList>
    </citation>
    <scope>NUCLEOTIDE SEQUENCE [LARGE SCALE GENOMIC DNA]</scope>
    <source>
        <strain evidence="10">RhyTen1mFocal</strain>
    </source>
</reference>
<dbReference type="InterPro" id="IPR005467">
    <property type="entry name" value="His_kinase_dom"/>
</dbReference>
<dbReference type="CDD" id="cd17546">
    <property type="entry name" value="REC_hyHK_CKI1_RcsC-like"/>
    <property type="match status" value="1"/>
</dbReference>
<dbReference type="EC" id="2.7.13.3" evidence="3"/>
<dbReference type="PANTHER" id="PTHR43719:SF75">
    <property type="entry name" value="HISTIDINE KINASE CKI1"/>
    <property type="match status" value="1"/>
</dbReference>
<proteinExistence type="predicted"/>
<dbReference type="Gene3D" id="3.30.565.10">
    <property type="entry name" value="Histidine kinase-like ATPase, C-terminal domain"/>
    <property type="match status" value="1"/>
</dbReference>
<dbReference type="SMART" id="SM00388">
    <property type="entry name" value="HisKA"/>
    <property type="match status" value="1"/>
</dbReference>
<feature type="domain" description="Response regulatory" evidence="9">
    <location>
        <begin position="606"/>
        <end position="739"/>
    </location>
</feature>
<comment type="function">
    <text evidence="2">Cytokinin receptor related to bacterial two-component regulators. Functions as a histidine kinase and transmits the stress signal to a downstream MAPK cascade.</text>
</comment>
<evidence type="ECO:0000256" key="6">
    <source>
        <dbReference type="ARBA" id="ARBA00023012"/>
    </source>
</evidence>
<keyword evidence="6" id="KW-0902">Two-component regulatory system</keyword>
<dbReference type="AlphaFoldDB" id="A0AAD5Z581"/>
<keyword evidence="5" id="KW-0932">Cytokinin signaling pathway</keyword>
<dbReference type="Pfam" id="PF02518">
    <property type="entry name" value="HATPase_c"/>
    <property type="match status" value="1"/>
</dbReference>
<sequence>MNKTAFSLANAIKLTEIYSFSEVETMIAPRLFTLFSITKLVSHVSYIGKNGLGFAYHRDNRTNAILSVDSHSCHFYNQTVDQYSAERYGYPVAPNSIYLVGSNTEFPEQLSSTQNSSILIKIPNVMKEAVQQAERKSMNKSMAFARASHDVRNALHSIIALIEFCKEETTPSSEMETNLMRMNNYAKDLLGILNTILDTSKVESGKMHLEQVEFNIADIIEESVDAFNTLAEKKRLEMIWDPCDFSILKLGNVIGDKQSKIKQQDVDSVQNDPHSIELIFEVDDTGIGIPAEKKASVFENYIQVKEDSPEGTGLGLGIVQSFVRLMGGEISIQDKLPGEKGTCFKFNIFLKSGEMAFQNTSRHGEADQSTISEPLMLNDSHSRKLHSLLFVQGYETKRILQTWIESLGIKVWTANQAEHIFPTLEKIKNNKNCSAKSDSVLLCKTFSWKTESVENMEFMRSKEKTSESLPKVELCNELPLRILIIVDLSNGNSMDILSTLIESCKGNTNLYCKIICIADSKVTEKDLSKFRALPCDLTLRKPIHGSRLIKLVKVIQELEETEELYVDRVTTSQLAKAQTEKQPEKPCEITEETSSRVQDENFLRGKHVLLVDDDNMRFLGSRLLSKLGAKVEVANDGLEALNLVKKALETGLTRATCSNYSSAYNAIFMDCQMPEMDGYEATRQIRKVEGQYGIHMPIIALSGDKSGEDIRKALAAGMDHFLEKPLTIEKVVDLFKPAS</sequence>
<dbReference type="InterPro" id="IPR003594">
    <property type="entry name" value="HATPase_dom"/>
</dbReference>
<dbReference type="InterPro" id="IPR003661">
    <property type="entry name" value="HisK_dim/P_dom"/>
</dbReference>
<dbReference type="InterPro" id="IPR036890">
    <property type="entry name" value="HATPase_C_sf"/>
</dbReference>
<evidence type="ECO:0000256" key="2">
    <source>
        <dbReference type="ARBA" id="ARBA00002427"/>
    </source>
</evidence>
<dbReference type="SMART" id="SM00387">
    <property type="entry name" value="HATPase_c"/>
    <property type="match status" value="1"/>
</dbReference>
<dbReference type="PANTHER" id="PTHR43719">
    <property type="entry name" value="TWO-COMPONENT HISTIDINE KINASE"/>
    <property type="match status" value="1"/>
</dbReference>
<comment type="catalytic activity">
    <reaction evidence="1">
        <text>ATP + protein L-histidine = ADP + protein N-phospho-L-histidine.</text>
        <dbReference type="EC" id="2.7.13.3"/>
    </reaction>
</comment>
<dbReference type="GO" id="GO:0009736">
    <property type="term" value="P:cytokinin-activated signaling pathway"/>
    <property type="evidence" value="ECO:0007669"/>
    <property type="project" value="UniProtKB-KW"/>
</dbReference>
<evidence type="ECO:0000259" key="8">
    <source>
        <dbReference type="PROSITE" id="PS50109"/>
    </source>
</evidence>
<keyword evidence="11" id="KW-1185">Reference proteome</keyword>
<dbReference type="Gene3D" id="3.40.50.2300">
    <property type="match status" value="1"/>
</dbReference>
<evidence type="ECO:0000256" key="7">
    <source>
        <dbReference type="PROSITE-ProRule" id="PRU00169"/>
    </source>
</evidence>